<dbReference type="Pfam" id="PF00400">
    <property type="entry name" value="WD40"/>
    <property type="match status" value="2"/>
</dbReference>
<dbReference type="InterPro" id="IPR001680">
    <property type="entry name" value="WD40_rpt"/>
</dbReference>
<dbReference type="PANTHER" id="PTHR13211:SF0">
    <property type="entry name" value="TELOMERASE CAJAL BODY PROTEIN 1"/>
    <property type="match status" value="1"/>
</dbReference>
<organism evidence="1 2">
    <name type="scientific">Mucor saturninus</name>
    <dbReference type="NCBI Taxonomy" id="64648"/>
    <lineage>
        <taxon>Eukaryota</taxon>
        <taxon>Fungi</taxon>
        <taxon>Fungi incertae sedis</taxon>
        <taxon>Mucoromycota</taxon>
        <taxon>Mucoromycotina</taxon>
        <taxon>Mucoromycetes</taxon>
        <taxon>Mucorales</taxon>
        <taxon>Mucorineae</taxon>
        <taxon>Mucoraceae</taxon>
        <taxon>Mucor</taxon>
    </lineage>
</organism>
<dbReference type="InterPro" id="IPR036322">
    <property type="entry name" value="WD40_repeat_dom_sf"/>
</dbReference>
<dbReference type="AlphaFoldDB" id="A0A8H7RMY5"/>
<protein>
    <recommendedName>
        <fullName evidence="3">Telomerase Cajal body protein 1</fullName>
    </recommendedName>
</protein>
<dbReference type="Proteomes" id="UP000603453">
    <property type="component" value="Unassembled WGS sequence"/>
</dbReference>
<sequence length="503" mass="56040">MTSYSVFVPDFEQKEELPLISSTFDRYNDSIKNSLGKDKDLVQQKFDLNLQPDSNNFFRNAKWSPDGSCLLTSSADDVVRLFQLPSNVYEDTENAGKVLPMEPTLGIRQGESIYDFVWFPSMTAQDPSTCCFLTSVRDHPIQLWDVTGAVRASYSAVDHCERFIGPNALAFNLDGSKIYAGYENMIEIFDVHRPGPDSKKLPTITKRKSKKGQKGIISCLDFCPDYSGLYAAGSYSQSIGIYDETNNELCLKLTGFEGGTTQVKFSKDGTLLFSVSRHSNDILCWDIRDSANILFQLNRPGKTNQRISFDIDATGKYLITGDQEGHVLIYDITTGESEDVETKERLVHSFKAHNDVTSCATFNPVYPVIASCSGQRKFVLPQDESDESDDEEGEQVIDNTLKVWRVPGQYQWYTYDVESTDMTTGTTDMVTETTDMVTETTDMVTETTEITTVDMVTETGTHVMVTETATDMVTETSTDVVSDQMTAAAALESEANNIPPKSV</sequence>
<keyword evidence="2" id="KW-1185">Reference proteome</keyword>
<name>A0A8H7RMY5_9FUNG</name>
<evidence type="ECO:0000313" key="1">
    <source>
        <dbReference type="EMBL" id="KAG2212578.1"/>
    </source>
</evidence>
<dbReference type="Gene3D" id="2.130.10.10">
    <property type="entry name" value="YVTN repeat-like/Quinoprotein amine dehydrogenase"/>
    <property type="match status" value="2"/>
</dbReference>
<evidence type="ECO:0000313" key="2">
    <source>
        <dbReference type="Proteomes" id="UP000603453"/>
    </source>
</evidence>
<reference evidence="1" key="1">
    <citation type="submission" date="2020-12" db="EMBL/GenBank/DDBJ databases">
        <title>Metabolic potential, ecology and presence of endohyphal bacteria is reflected in genomic diversity of Mucoromycotina.</title>
        <authorList>
            <person name="Muszewska A."/>
            <person name="Okrasinska A."/>
            <person name="Steczkiewicz K."/>
            <person name="Drgas O."/>
            <person name="Orlowska M."/>
            <person name="Perlinska-Lenart U."/>
            <person name="Aleksandrzak-Piekarczyk T."/>
            <person name="Szatraj K."/>
            <person name="Zielenkiewicz U."/>
            <person name="Pilsyk S."/>
            <person name="Malc E."/>
            <person name="Mieczkowski P."/>
            <person name="Kruszewska J.S."/>
            <person name="Biernat P."/>
            <person name="Pawlowska J."/>
        </authorList>
    </citation>
    <scope>NUCLEOTIDE SEQUENCE</scope>
    <source>
        <strain evidence="1">WA0000017839</strain>
    </source>
</reference>
<dbReference type="SUPFAM" id="SSF50978">
    <property type="entry name" value="WD40 repeat-like"/>
    <property type="match status" value="1"/>
</dbReference>
<proteinExistence type="predicted"/>
<gene>
    <name evidence="1" type="ORF">INT47_000554</name>
</gene>
<dbReference type="InterPro" id="IPR015943">
    <property type="entry name" value="WD40/YVTN_repeat-like_dom_sf"/>
</dbReference>
<dbReference type="OrthoDB" id="239865at2759"/>
<dbReference type="EMBL" id="JAEPRD010000005">
    <property type="protein sequence ID" value="KAG2212578.1"/>
    <property type="molecule type" value="Genomic_DNA"/>
</dbReference>
<evidence type="ECO:0008006" key="3">
    <source>
        <dbReference type="Google" id="ProtNLM"/>
    </source>
</evidence>
<dbReference type="SMART" id="SM00320">
    <property type="entry name" value="WD40"/>
    <property type="match status" value="7"/>
</dbReference>
<dbReference type="InterPro" id="IPR051150">
    <property type="entry name" value="SWT21/TCAB1_mRNA_Telomere"/>
</dbReference>
<dbReference type="PANTHER" id="PTHR13211">
    <property type="entry name" value="TELOMERASE CAJAL BODY PROTEIN 1"/>
    <property type="match status" value="1"/>
</dbReference>
<comment type="caution">
    <text evidence="1">The sequence shown here is derived from an EMBL/GenBank/DDBJ whole genome shotgun (WGS) entry which is preliminary data.</text>
</comment>
<accession>A0A8H7RMY5</accession>